<gene>
    <name evidence="4" type="ORF">AALO_G00119620</name>
</gene>
<evidence type="ECO:0000313" key="5">
    <source>
        <dbReference type="Proteomes" id="UP000823561"/>
    </source>
</evidence>
<keyword evidence="5" id="KW-1185">Reference proteome</keyword>
<dbReference type="PANTHER" id="PTHR46958:SF1">
    <property type="entry name" value="B-CELL RECEPTOR CD22"/>
    <property type="match status" value="1"/>
</dbReference>
<keyword evidence="1" id="KW-1133">Transmembrane helix</keyword>
<organism evidence="4 5">
    <name type="scientific">Alosa alosa</name>
    <name type="common">allis shad</name>
    <dbReference type="NCBI Taxonomy" id="278164"/>
    <lineage>
        <taxon>Eukaryota</taxon>
        <taxon>Metazoa</taxon>
        <taxon>Chordata</taxon>
        <taxon>Craniata</taxon>
        <taxon>Vertebrata</taxon>
        <taxon>Euteleostomi</taxon>
        <taxon>Actinopterygii</taxon>
        <taxon>Neopterygii</taxon>
        <taxon>Teleostei</taxon>
        <taxon>Clupei</taxon>
        <taxon>Clupeiformes</taxon>
        <taxon>Clupeoidei</taxon>
        <taxon>Clupeidae</taxon>
        <taxon>Alosa</taxon>
    </lineage>
</organism>
<evidence type="ECO:0000313" key="4">
    <source>
        <dbReference type="EMBL" id="KAG5275381.1"/>
    </source>
</evidence>
<dbReference type="InterPro" id="IPR036179">
    <property type="entry name" value="Ig-like_dom_sf"/>
</dbReference>
<dbReference type="InterPro" id="IPR013783">
    <property type="entry name" value="Ig-like_fold"/>
</dbReference>
<dbReference type="GO" id="GO:0019903">
    <property type="term" value="F:protein phosphatase binding"/>
    <property type="evidence" value="ECO:0007669"/>
    <property type="project" value="TreeGrafter"/>
</dbReference>
<dbReference type="GO" id="GO:0055037">
    <property type="term" value="C:recycling endosome"/>
    <property type="evidence" value="ECO:0007669"/>
    <property type="project" value="TreeGrafter"/>
</dbReference>
<dbReference type="PROSITE" id="PS50835">
    <property type="entry name" value="IG_LIKE"/>
    <property type="match status" value="2"/>
</dbReference>
<keyword evidence="1" id="KW-0812">Transmembrane</keyword>
<dbReference type="GO" id="GO:0070062">
    <property type="term" value="C:extracellular exosome"/>
    <property type="evidence" value="ECO:0007669"/>
    <property type="project" value="TreeGrafter"/>
</dbReference>
<dbReference type="GO" id="GO:0005769">
    <property type="term" value="C:early endosome"/>
    <property type="evidence" value="ECO:0007669"/>
    <property type="project" value="TreeGrafter"/>
</dbReference>
<protein>
    <recommendedName>
        <fullName evidence="3">Ig-like domain-containing protein</fullName>
    </recommendedName>
</protein>
<dbReference type="InterPro" id="IPR007110">
    <property type="entry name" value="Ig-like_dom"/>
</dbReference>
<dbReference type="GO" id="GO:0042113">
    <property type="term" value="P:B cell activation"/>
    <property type="evidence" value="ECO:0007669"/>
    <property type="project" value="TreeGrafter"/>
</dbReference>
<name>A0AAV6GR99_9TELE</name>
<feature type="chain" id="PRO_5043484658" description="Ig-like domain-containing protein" evidence="2">
    <location>
        <begin position="24"/>
        <end position="486"/>
    </location>
</feature>
<reference evidence="4" key="1">
    <citation type="submission" date="2020-10" db="EMBL/GenBank/DDBJ databases">
        <title>Chromosome-scale genome assembly of the Allis shad, Alosa alosa.</title>
        <authorList>
            <person name="Margot Z."/>
            <person name="Christophe K."/>
            <person name="Cabau C."/>
            <person name="Louis A."/>
            <person name="Berthelot C."/>
            <person name="Parey E."/>
            <person name="Roest Crollius H."/>
            <person name="Montfort J."/>
            <person name="Robinson-Rechavi M."/>
            <person name="Bucao C."/>
            <person name="Bouchez O."/>
            <person name="Gislard M."/>
            <person name="Lluch J."/>
            <person name="Milhes M."/>
            <person name="Lampietro C."/>
            <person name="Lopez Roques C."/>
            <person name="Donnadieu C."/>
            <person name="Braasch I."/>
            <person name="Desvignes T."/>
            <person name="Postlethwait J."/>
            <person name="Bobe J."/>
            <person name="Guiguen Y."/>
        </authorList>
    </citation>
    <scope>NUCLEOTIDE SEQUENCE</scope>
    <source>
        <strain evidence="4">M-15738</strain>
        <tissue evidence="4">Blood</tissue>
    </source>
</reference>
<accession>A0AAV6GR99</accession>
<dbReference type="GO" id="GO:0042609">
    <property type="term" value="F:CD4 receptor binding"/>
    <property type="evidence" value="ECO:0007669"/>
    <property type="project" value="TreeGrafter"/>
</dbReference>
<proteinExistence type="predicted"/>
<dbReference type="Proteomes" id="UP000823561">
    <property type="component" value="Chromosome 9"/>
</dbReference>
<dbReference type="Gene3D" id="2.60.40.10">
    <property type="entry name" value="Immunoglobulins"/>
    <property type="match status" value="3"/>
</dbReference>
<dbReference type="AlphaFoldDB" id="A0AAV6GR99"/>
<dbReference type="GO" id="GO:0033691">
    <property type="term" value="F:sialic acid binding"/>
    <property type="evidence" value="ECO:0007669"/>
    <property type="project" value="TreeGrafter"/>
</dbReference>
<evidence type="ECO:0000259" key="3">
    <source>
        <dbReference type="PROSITE" id="PS50835"/>
    </source>
</evidence>
<dbReference type="PANTHER" id="PTHR46958">
    <property type="entry name" value="B-CELL RECEPTOR CD22"/>
    <property type="match status" value="1"/>
</dbReference>
<dbReference type="EMBL" id="JADWDJ010000009">
    <property type="protein sequence ID" value="KAG5275381.1"/>
    <property type="molecule type" value="Genomic_DNA"/>
</dbReference>
<dbReference type="SMART" id="SM00409">
    <property type="entry name" value="IG"/>
    <property type="match status" value="3"/>
</dbReference>
<evidence type="ECO:0000256" key="1">
    <source>
        <dbReference type="SAM" id="Phobius"/>
    </source>
</evidence>
<comment type="caution">
    <text evidence="4">The sequence shown here is derived from an EMBL/GenBank/DDBJ whole genome shotgun (WGS) entry which is preliminary data.</text>
</comment>
<dbReference type="SUPFAM" id="SSF48726">
    <property type="entry name" value="Immunoglobulin"/>
    <property type="match status" value="3"/>
</dbReference>
<feature type="transmembrane region" description="Helical" evidence="1">
    <location>
        <begin position="414"/>
        <end position="438"/>
    </location>
</feature>
<evidence type="ECO:0000256" key="2">
    <source>
        <dbReference type="SAM" id="SignalP"/>
    </source>
</evidence>
<sequence length="486" mass="54034">MKEREGLWLLIAILLTGQVTVAGGPVSSLAVLKGPELAYLNKRVKFSCEVLGSLPSATYQFMKVKDIPITTKKHLSAGQPPILYLKVTNTSAGAYYCKVTVLGKSSTSNILNLKVVIPVSGASLLSVPSPPTVFEGSSLTLYCEVQKGSHLSYTWYHNRLEVKASSHMHNLSGNLLKVDKLTKWHAGSYSCSAWNDIGVSPRFSSSNEIHVTVKVNISAPKLSFTLYRENASYYANLTCESAQGSVPVTFLLFLEGQEIDRQVANSLTVWFTLPMMVGMDMVSAQCRAETSHQQLTSNLLNLEMAPVGGPVYLHTEYLYNTNWQVVAMRLQCDINRGTFPSISWLHNNSFLHQKDCSKISNDKCHVLFLTDITPVNFGYYQCLVKDSFNINASWVQSNIVLVESIDLPTITTEVIAVVFCCTLLIVMMGSLFCIFWMLNYPVLQTEGVTIPEQHSEVITMPALPLRAENIVDIMANEEMELRFELQ</sequence>
<keyword evidence="1" id="KW-0472">Membrane</keyword>
<keyword evidence="2" id="KW-0732">Signal</keyword>
<feature type="domain" description="Ig-like" evidence="3">
    <location>
        <begin position="310"/>
        <end position="393"/>
    </location>
</feature>
<dbReference type="Pfam" id="PF13927">
    <property type="entry name" value="Ig_3"/>
    <property type="match status" value="1"/>
</dbReference>
<dbReference type="GO" id="GO:0050859">
    <property type="term" value="P:negative regulation of B cell receptor signaling pathway"/>
    <property type="evidence" value="ECO:0007669"/>
    <property type="project" value="TreeGrafter"/>
</dbReference>
<dbReference type="GO" id="GO:0030888">
    <property type="term" value="P:regulation of B cell proliferation"/>
    <property type="evidence" value="ECO:0007669"/>
    <property type="project" value="TreeGrafter"/>
</dbReference>
<feature type="domain" description="Ig-like" evidence="3">
    <location>
        <begin position="118"/>
        <end position="210"/>
    </location>
</feature>
<dbReference type="GO" id="GO:0009897">
    <property type="term" value="C:external side of plasma membrane"/>
    <property type="evidence" value="ECO:0007669"/>
    <property type="project" value="TreeGrafter"/>
</dbReference>
<feature type="signal peptide" evidence="2">
    <location>
        <begin position="1"/>
        <end position="23"/>
    </location>
</feature>
<dbReference type="InterPro" id="IPR003599">
    <property type="entry name" value="Ig_sub"/>
</dbReference>